<reference evidence="2" key="1">
    <citation type="submission" date="2008-06" db="EMBL/GenBank/DDBJ databases">
        <title>Complete sequence of Chlorobium phaeobacteroides BS1.</title>
        <authorList>
            <consortium name="US DOE Joint Genome Institute"/>
            <person name="Lucas S."/>
            <person name="Copeland A."/>
            <person name="Lapidus A."/>
            <person name="Glavina del Rio T."/>
            <person name="Dalin E."/>
            <person name="Tice H."/>
            <person name="Bruce D."/>
            <person name="Goodwin L."/>
            <person name="Pitluck S."/>
            <person name="Schmutz J."/>
            <person name="Larimer F."/>
            <person name="Land M."/>
            <person name="Hauser L."/>
            <person name="Kyrpides N."/>
            <person name="Ovchinnikova G."/>
            <person name="Li T."/>
            <person name="Liu Z."/>
            <person name="Zhao F."/>
            <person name="Overmann J."/>
            <person name="Bryant D.A."/>
            <person name="Richardson P."/>
        </authorList>
    </citation>
    <scope>NUCLEOTIDE SEQUENCE [LARGE SCALE GENOMIC DNA]</scope>
    <source>
        <strain evidence="2">BS1</strain>
    </source>
</reference>
<dbReference type="AlphaFoldDB" id="B3EQ45"/>
<sequence>MSVVFQHNTHGEDDGWHWKTGRHRGLPLRGREKDNTLYKIRIIHKITNIQRRGNPPWLPECQSYSNITHMERAMAGIGRRAGTGACPYGEGKKTIHCIRSGSYTKLPIYNVGATPRGCPDVGRISHDGHEERNGWNRKTGRHRGLPLRGINNSMTA</sequence>
<dbReference type="KEGG" id="cpb:Cphamn1_1036"/>
<evidence type="ECO:0000256" key="1">
    <source>
        <dbReference type="SAM" id="MobiDB-lite"/>
    </source>
</evidence>
<dbReference type="HOGENOM" id="CLU_1683435_0_0_10"/>
<protein>
    <submittedName>
        <fullName evidence="2">Uncharacterized protein</fullName>
    </submittedName>
</protein>
<feature type="region of interest" description="Disordered" evidence="1">
    <location>
        <begin position="129"/>
        <end position="156"/>
    </location>
</feature>
<accession>B3EQ45</accession>
<name>B3EQ45_CHLPB</name>
<gene>
    <name evidence="2" type="ordered locus">Cphamn1_1036</name>
</gene>
<dbReference type="EMBL" id="CP001101">
    <property type="protein sequence ID" value="ACE03977.1"/>
    <property type="molecule type" value="Genomic_DNA"/>
</dbReference>
<evidence type="ECO:0000313" key="2">
    <source>
        <dbReference type="EMBL" id="ACE03977.1"/>
    </source>
</evidence>
<organism evidence="2">
    <name type="scientific">Chlorobium phaeobacteroides (strain BS1)</name>
    <dbReference type="NCBI Taxonomy" id="331678"/>
    <lineage>
        <taxon>Bacteria</taxon>
        <taxon>Pseudomonadati</taxon>
        <taxon>Chlorobiota</taxon>
        <taxon>Chlorobiia</taxon>
        <taxon>Chlorobiales</taxon>
        <taxon>Chlorobiaceae</taxon>
        <taxon>Chlorobium/Pelodictyon group</taxon>
        <taxon>Chlorobium</taxon>
    </lineage>
</organism>
<proteinExistence type="predicted"/>